<feature type="domain" description="Inner membrane protein YgaP-like transmembrane" evidence="1">
    <location>
        <begin position="22"/>
        <end position="80"/>
    </location>
</feature>
<evidence type="ECO:0000313" key="3">
    <source>
        <dbReference type="Proteomes" id="UP000651668"/>
    </source>
</evidence>
<sequence>MVIHDETLKLRSGKFSIQREVRRNLGFTERLVSVFLGGALLSKGIAHPFKSRFWYGAYLTYRGFTGKCVIYDQLGIDARKPHAVNIRGEFVIDKPSQEVYSYWRNLSNIPASINHLMDVEMVDENLSKWKSNVLGSFLPINWEAEIVKDEPGHLIGWRAVKGSMLPHVGKVEFHPTPDGTGTLLKIVLSYRPPAGGLGVGVSKMINPVFEEMLKKEIITFKHKIESKAPAY</sequence>
<dbReference type="Pfam" id="PF11127">
    <property type="entry name" value="YgaP-like_TM"/>
    <property type="match status" value="1"/>
</dbReference>
<accession>A0A916UFT9</accession>
<gene>
    <name evidence="2" type="ORF">GCM10011387_24860</name>
</gene>
<organism evidence="2 3">
    <name type="scientific">Pedobacter quisquiliarum</name>
    <dbReference type="NCBI Taxonomy" id="1834438"/>
    <lineage>
        <taxon>Bacteria</taxon>
        <taxon>Pseudomonadati</taxon>
        <taxon>Bacteroidota</taxon>
        <taxon>Sphingobacteriia</taxon>
        <taxon>Sphingobacteriales</taxon>
        <taxon>Sphingobacteriaceae</taxon>
        <taxon>Pedobacter</taxon>
    </lineage>
</organism>
<dbReference type="InterPro" id="IPR023393">
    <property type="entry name" value="START-like_dom_sf"/>
</dbReference>
<dbReference type="InterPro" id="IPR019587">
    <property type="entry name" value="Polyketide_cyclase/dehydratase"/>
</dbReference>
<dbReference type="Pfam" id="PF10604">
    <property type="entry name" value="Polyketide_cyc2"/>
    <property type="match status" value="1"/>
</dbReference>
<reference evidence="2" key="1">
    <citation type="journal article" date="2014" name="Int. J. Syst. Evol. Microbiol.">
        <title>Complete genome sequence of Corynebacterium casei LMG S-19264T (=DSM 44701T), isolated from a smear-ripened cheese.</title>
        <authorList>
            <consortium name="US DOE Joint Genome Institute (JGI-PGF)"/>
            <person name="Walter F."/>
            <person name="Albersmeier A."/>
            <person name="Kalinowski J."/>
            <person name="Ruckert C."/>
        </authorList>
    </citation>
    <scope>NUCLEOTIDE SEQUENCE</scope>
    <source>
        <strain evidence="2">CGMCC 1.15343</strain>
    </source>
</reference>
<dbReference type="PANTHER" id="PTHR33824">
    <property type="entry name" value="POLYKETIDE CYCLASE/DEHYDRASE AND LIPID TRANSPORT SUPERFAMILY PROTEIN"/>
    <property type="match status" value="1"/>
</dbReference>
<comment type="caution">
    <text evidence="2">The sequence shown here is derived from an EMBL/GenBank/DDBJ whole genome shotgun (WGS) entry which is preliminary data.</text>
</comment>
<evidence type="ECO:0000313" key="2">
    <source>
        <dbReference type="EMBL" id="GGC70448.1"/>
    </source>
</evidence>
<dbReference type="AlphaFoldDB" id="A0A916UFT9"/>
<dbReference type="Proteomes" id="UP000651668">
    <property type="component" value="Unassembled WGS sequence"/>
</dbReference>
<dbReference type="InterPro" id="IPR021309">
    <property type="entry name" value="YgaP-like_TM"/>
</dbReference>
<protein>
    <submittedName>
        <fullName evidence="2">Cyclase</fullName>
    </submittedName>
</protein>
<dbReference type="RefSeq" id="WP_188627239.1">
    <property type="nucleotide sequence ID" value="NZ_BMIL01000008.1"/>
</dbReference>
<dbReference type="EMBL" id="BMIL01000008">
    <property type="protein sequence ID" value="GGC70448.1"/>
    <property type="molecule type" value="Genomic_DNA"/>
</dbReference>
<dbReference type="SUPFAM" id="SSF55961">
    <property type="entry name" value="Bet v1-like"/>
    <property type="match status" value="1"/>
</dbReference>
<proteinExistence type="predicted"/>
<dbReference type="PANTHER" id="PTHR33824:SF7">
    <property type="entry name" value="POLYKETIDE CYCLASE_DEHYDRASE AND LIPID TRANSPORT SUPERFAMILY PROTEIN"/>
    <property type="match status" value="1"/>
</dbReference>
<keyword evidence="3" id="KW-1185">Reference proteome</keyword>
<reference evidence="2" key="2">
    <citation type="submission" date="2020-09" db="EMBL/GenBank/DDBJ databases">
        <authorList>
            <person name="Sun Q."/>
            <person name="Zhou Y."/>
        </authorList>
    </citation>
    <scope>NUCLEOTIDE SEQUENCE</scope>
    <source>
        <strain evidence="2">CGMCC 1.15343</strain>
    </source>
</reference>
<dbReference type="InterPro" id="IPR047137">
    <property type="entry name" value="ORF3"/>
</dbReference>
<dbReference type="Gene3D" id="3.30.530.20">
    <property type="match status" value="1"/>
</dbReference>
<dbReference type="CDD" id="cd07817">
    <property type="entry name" value="SRPBCC_8"/>
    <property type="match status" value="1"/>
</dbReference>
<name>A0A916UFT9_9SPHI</name>
<evidence type="ECO:0000259" key="1">
    <source>
        <dbReference type="Pfam" id="PF11127"/>
    </source>
</evidence>